<evidence type="ECO:0000256" key="3">
    <source>
        <dbReference type="ARBA" id="ARBA00022598"/>
    </source>
</evidence>
<evidence type="ECO:0000256" key="4">
    <source>
        <dbReference type="ARBA" id="ARBA00022741"/>
    </source>
</evidence>
<dbReference type="KEGG" id="nao:Y958_23890"/>
<dbReference type="GO" id="GO:0006542">
    <property type="term" value="P:glutamine biosynthetic process"/>
    <property type="evidence" value="ECO:0007669"/>
    <property type="project" value="InterPro"/>
</dbReference>
<evidence type="ECO:0000313" key="11">
    <source>
        <dbReference type="EMBL" id="ASG24801.1"/>
    </source>
</evidence>
<dbReference type="PANTHER" id="PTHR43785:SF12">
    <property type="entry name" value="TYPE-1 GLUTAMINE SYNTHETASE 2"/>
    <property type="match status" value="1"/>
</dbReference>
<comment type="function">
    <text evidence="2">Catalyzes the ATP-dependent biosynthesis of glutamine from glutamate and ammonia.</text>
</comment>
<keyword evidence="6" id="KW-0535">Nitrogen fixation</keyword>
<comment type="cofactor">
    <cofactor evidence="1">
        <name>Mg(2+)</name>
        <dbReference type="ChEBI" id="CHEBI:18420"/>
    </cofactor>
</comment>
<evidence type="ECO:0000256" key="1">
    <source>
        <dbReference type="ARBA" id="ARBA00001946"/>
    </source>
</evidence>
<sequence length="479" mass="52332">MPAFIERHGLWTDDQRRQADEVLARLKGGDLHQVRLSFPDMHGLLRGKTLLPGAMPGALRDGCAITSTLLLKDTAHRTVVPVFTAGAGIGNADLQGGGDVVMVPDPATFRHLPWAPGTAWMMCDLYHADGRPVALSTRRIAQAAAARLADLGFDYVSGLEVEFHLTRLVDPKLAPADSGQPGTPPEVTLLHQGYAYLTEQRFDQIEPVLDILRRDCLALGLPLHSLELEFGPSQCEFVFSPGSGIQPADDMILFRNAVKQIARRHGYHASFMCRPQLPNAMSSGWHLHQSLRDRRTGANAFAAADGAPRLSRIGRLFLAGLLRGAAAATPFSTPTINGYKRYRANSLAPDRVAWGEDNRGALLRVLARGEPGATRIENRIGEPAANPYLYLSSQILTGLAGIEAGEEPPPAVDSPYMAEAEALPTSLESALVLLDRSDLLRRGFGDGFVDHFLMIKCAEVARYNSTVTDWEHREYFDLY</sequence>
<dbReference type="InterPro" id="IPR008147">
    <property type="entry name" value="Gln_synt_N"/>
</dbReference>
<dbReference type="AlphaFoldDB" id="A0A248K249"/>
<proteinExistence type="inferred from homology"/>
<keyword evidence="5" id="KW-0067">ATP-binding</keyword>
<dbReference type="InterPro" id="IPR014746">
    <property type="entry name" value="Gln_synth/guanido_kin_cat_dom"/>
</dbReference>
<dbReference type="InterPro" id="IPR036651">
    <property type="entry name" value="Gln_synt_N_sf"/>
</dbReference>
<dbReference type="SUPFAM" id="SSF55931">
    <property type="entry name" value="Glutamine synthetase/guanido kinase"/>
    <property type="match status" value="1"/>
</dbReference>
<evidence type="ECO:0000256" key="7">
    <source>
        <dbReference type="PROSITE-ProRule" id="PRU01330"/>
    </source>
</evidence>
<reference evidence="11 12" key="1">
    <citation type="submission" date="2017-06" db="EMBL/GenBank/DDBJ databases">
        <title>Complete genome sequence of Nitrospirillum amazonense strain CBAmC, an endophytic nitrogen-fixing and plant growth-promoting bacterium, isolated from sugarcane.</title>
        <authorList>
            <person name="Schwab S."/>
            <person name="dos Santos Teixeira K.R."/>
            <person name="Simoes Araujo J.L."/>
            <person name="Soares Vidal M."/>
            <person name="Borges de Freitas H.R."/>
            <person name="Rivello Crivelaro A.L."/>
            <person name="Bueno de Camargo Nunes A."/>
            <person name="dos Santos C.M."/>
            <person name="Palmeira da Silva Rosa D."/>
            <person name="da Silva Padilha D."/>
            <person name="da Silva E."/>
            <person name="Araujo Terra L."/>
            <person name="Soares Mendes V."/>
            <person name="Farinelli L."/>
            <person name="Magalhaes Cruz L."/>
            <person name="Baldani J.I."/>
        </authorList>
    </citation>
    <scope>NUCLEOTIDE SEQUENCE [LARGE SCALE GENOMIC DNA]</scope>
    <source>
        <strain evidence="11 12">CBAmC</strain>
    </source>
</reference>
<comment type="similarity">
    <text evidence="7 8">Belongs to the glutamine synthetase family.</text>
</comment>
<protein>
    <submittedName>
        <fullName evidence="11">Glutamine synthetase</fullName>
    </submittedName>
</protein>
<evidence type="ECO:0000256" key="5">
    <source>
        <dbReference type="ARBA" id="ARBA00022840"/>
    </source>
</evidence>
<dbReference type="PROSITE" id="PS51987">
    <property type="entry name" value="GS_CATALYTIC"/>
    <property type="match status" value="1"/>
</dbReference>
<keyword evidence="3" id="KW-0436">Ligase</keyword>
<keyword evidence="4" id="KW-0547">Nucleotide-binding</keyword>
<dbReference type="InterPro" id="IPR008146">
    <property type="entry name" value="Gln_synth_cat_dom"/>
</dbReference>
<keyword evidence="12" id="KW-1185">Reference proteome</keyword>
<dbReference type="Pfam" id="PF00120">
    <property type="entry name" value="Gln-synt_C"/>
    <property type="match status" value="1"/>
</dbReference>
<evidence type="ECO:0000259" key="10">
    <source>
        <dbReference type="PROSITE" id="PS51987"/>
    </source>
</evidence>
<dbReference type="GO" id="GO:0005524">
    <property type="term" value="F:ATP binding"/>
    <property type="evidence" value="ECO:0007669"/>
    <property type="project" value="UniProtKB-KW"/>
</dbReference>
<name>A0A248K249_9PROT</name>
<evidence type="ECO:0000256" key="2">
    <source>
        <dbReference type="ARBA" id="ARBA00003117"/>
    </source>
</evidence>
<accession>A0A248K249</accession>
<evidence type="ECO:0000256" key="6">
    <source>
        <dbReference type="ARBA" id="ARBA00023231"/>
    </source>
</evidence>
<dbReference type="Proteomes" id="UP000197153">
    <property type="component" value="Chromosome 3"/>
</dbReference>
<dbReference type="PROSITE" id="PS51986">
    <property type="entry name" value="GS_BETA_GRASP"/>
    <property type="match status" value="1"/>
</dbReference>
<dbReference type="PANTHER" id="PTHR43785">
    <property type="entry name" value="GAMMA-GLUTAMYLPUTRESCINE SYNTHETASE"/>
    <property type="match status" value="1"/>
</dbReference>
<dbReference type="SUPFAM" id="SSF54368">
    <property type="entry name" value="Glutamine synthetase, N-terminal domain"/>
    <property type="match status" value="1"/>
</dbReference>
<gene>
    <name evidence="11" type="ORF">Y958_23890</name>
</gene>
<organism evidence="11 12">
    <name type="scientific">Nitrospirillum viridazoti CBAmc</name>
    <dbReference type="NCBI Taxonomy" id="1441467"/>
    <lineage>
        <taxon>Bacteria</taxon>
        <taxon>Pseudomonadati</taxon>
        <taxon>Pseudomonadota</taxon>
        <taxon>Alphaproteobacteria</taxon>
        <taxon>Rhodospirillales</taxon>
        <taxon>Azospirillaceae</taxon>
        <taxon>Nitrospirillum</taxon>
        <taxon>Nitrospirillum viridazoti</taxon>
    </lineage>
</organism>
<dbReference type="Gene3D" id="3.10.20.70">
    <property type="entry name" value="Glutamine synthetase, N-terminal domain"/>
    <property type="match status" value="1"/>
</dbReference>
<evidence type="ECO:0000256" key="8">
    <source>
        <dbReference type="RuleBase" id="RU000384"/>
    </source>
</evidence>
<evidence type="ECO:0000313" key="12">
    <source>
        <dbReference type="Proteomes" id="UP000197153"/>
    </source>
</evidence>
<dbReference type="Gene3D" id="3.30.590.10">
    <property type="entry name" value="Glutamine synthetase/guanido kinase, catalytic domain"/>
    <property type="match status" value="1"/>
</dbReference>
<evidence type="ECO:0000259" key="9">
    <source>
        <dbReference type="PROSITE" id="PS51986"/>
    </source>
</evidence>
<feature type="domain" description="GS beta-grasp" evidence="9">
    <location>
        <begin position="29"/>
        <end position="130"/>
    </location>
</feature>
<dbReference type="EMBL" id="CP022112">
    <property type="protein sequence ID" value="ASG24801.1"/>
    <property type="molecule type" value="Genomic_DNA"/>
</dbReference>
<dbReference type="SMART" id="SM01230">
    <property type="entry name" value="Gln-synt_C"/>
    <property type="match status" value="1"/>
</dbReference>
<feature type="domain" description="GS catalytic" evidence="10">
    <location>
        <begin position="137"/>
        <end position="479"/>
    </location>
</feature>
<dbReference type="GO" id="GO:0004356">
    <property type="term" value="F:glutamine synthetase activity"/>
    <property type="evidence" value="ECO:0007669"/>
    <property type="project" value="InterPro"/>
</dbReference>